<evidence type="ECO:0000256" key="3">
    <source>
        <dbReference type="ARBA" id="ARBA00004613"/>
    </source>
</evidence>
<dbReference type="AlphaFoldDB" id="A0A0V0QF81"/>
<reference evidence="10 11" key="1">
    <citation type="journal article" date="2015" name="Sci. Rep.">
        <title>Genome of the facultative scuticociliatosis pathogen Pseudocohnilembus persalinus provides insight into its virulence through horizontal gene transfer.</title>
        <authorList>
            <person name="Xiong J."/>
            <person name="Wang G."/>
            <person name="Cheng J."/>
            <person name="Tian M."/>
            <person name="Pan X."/>
            <person name="Warren A."/>
            <person name="Jiang C."/>
            <person name="Yuan D."/>
            <person name="Miao W."/>
        </authorList>
    </citation>
    <scope>NUCLEOTIDE SEQUENCE [LARGE SCALE GENOMIC DNA]</scope>
    <source>
        <strain evidence="10">36N120E</strain>
    </source>
</reference>
<dbReference type="Pfam" id="PF13229">
    <property type="entry name" value="Beta_helix"/>
    <property type="match status" value="1"/>
</dbReference>
<dbReference type="SUPFAM" id="SSF51126">
    <property type="entry name" value="Pectin lyase-like"/>
    <property type="match status" value="3"/>
</dbReference>
<feature type="domain" description="Right handed beta helix" evidence="9">
    <location>
        <begin position="385"/>
        <end position="540"/>
    </location>
</feature>
<dbReference type="Proteomes" id="UP000054937">
    <property type="component" value="Unassembled WGS sequence"/>
</dbReference>
<evidence type="ECO:0000256" key="1">
    <source>
        <dbReference type="ARBA" id="ARBA00004196"/>
    </source>
</evidence>
<evidence type="ECO:0000256" key="7">
    <source>
        <dbReference type="ARBA" id="ARBA00023237"/>
    </source>
</evidence>
<evidence type="ECO:0000256" key="4">
    <source>
        <dbReference type="ARBA" id="ARBA00022525"/>
    </source>
</evidence>
<dbReference type="OMA" id="YHVEMEN"/>
<evidence type="ECO:0000256" key="8">
    <source>
        <dbReference type="SAM" id="Phobius"/>
    </source>
</evidence>
<evidence type="ECO:0000313" key="10">
    <source>
        <dbReference type="EMBL" id="KRX00843.1"/>
    </source>
</evidence>
<dbReference type="EMBL" id="LDAU01000181">
    <property type="protein sequence ID" value="KRX00843.1"/>
    <property type="molecule type" value="Genomic_DNA"/>
</dbReference>
<dbReference type="GO" id="GO:0016829">
    <property type="term" value="F:lyase activity"/>
    <property type="evidence" value="ECO:0007669"/>
    <property type="project" value="UniProtKB-KW"/>
</dbReference>
<evidence type="ECO:0000256" key="6">
    <source>
        <dbReference type="ARBA" id="ARBA00023136"/>
    </source>
</evidence>
<dbReference type="NCBIfam" id="TIGR01376">
    <property type="entry name" value="POMP_repeat"/>
    <property type="match status" value="1"/>
</dbReference>
<dbReference type="InParanoid" id="A0A0V0QF81"/>
<keyword evidence="11" id="KW-1185">Reference proteome</keyword>
<dbReference type="InterPro" id="IPR011050">
    <property type="entry name" value="Pectin_lyase_fold/virulence"/>
</dbReference>
<evidence type="ECO:0000256" key="2">
    <source>
        <dbReference type="ARBA" id="ARBA00004442"/>
    </source>
</evidence>
<feature type="transmembrane region" description="Helical" evidence="8">
    <location>
        <begin position="964"/>
        <end position="981"/>
    </location>
</feature>
<evidence type="ECO:0000259" key="9">
    <source>
        <dbReference type="Pfam" id="PF13229"/>
    </source>
</evidence>
<organism evidence="10 11">
    <name type="scientific">Pseudocohnilembus persalinus</name>
    <name type="common">Ciliate</name>
    <dbReference type="NCBI Taxonomy" id="266149"/>
    <lineage>
        <taxon>Eukaryota</taxon>
        <taxon>Sar</taxon>
        <taxon>Alveolata</taxon>
        <taxon>Ciliophora</taxon>
        <taxon>Intramacronucleata</taxon>
        <taxon>Oligohymenophorea</taxon>
        <taxon>Scuticociliatia</taxon>
        <taxon>Philasterida</taxon>
        <taxon>Pseudocohnilembidae</taxon>
        <taxon>Pseudocohnilembus</taxon>
    </lineage>
</organism>
<dbReference type="GO" id="GO:0005576">
    <property type="term" value="C:extracellular region"/>
    <property type="evidence" value="ECO:0007669"/>
    <property type="project" value="UniProtKB-SubCell"/>
</dbReference>
<comment type="subcellular location">
    <subcellularLocation>
        <location evidence="1">Cell envelope</location>
    </subcellularLocation>
    <subcellularLocation>
        <location evidence="2">Cell outer membrane</location>
    </subcellularLocation>
    <subcellularLocation>
        <location evidence="3">Secreted</location>
    </subcellularLocation>
</comment>
<proteinExistence type="predicted"/>
<dbReference type="Gene3D" id="2.160.20.10">
    <property type="entry name" value="Single-stranded right-handed beta-helix, Pectin lyase-like"/>
    <property type="match status" value="2"/>
</dbReference>
<keyword evidence="5" id="KW-0732">Signal</keyword>
<evidence type="ECO:0000313" key="11">
    <source>
        <dbReference type="Proteomes" id="UP000054937"/>
    </source>
</evidence>
<protein>
    <submittedName>
        <fullName evidence="10">Pectin lyase fold/virulence factor</fullName>
    </submittedName>
</protein>
<keyword evidence="4" id="KW-0964">Secreted</keyword>
<dbReference type="InterPro" id="IPR039448">
    <property type="entry name" value="Beta_helix"/>
</dbReference>
<dbReference type="InterPro" id="IPR003368">
    <property type="entry name" value="POMP_repeat"/>
</dbReference>
<name>A0A0V0QF81_PSEPJ</name>
<evidence type="ECO:0000256" key="5">
    <source>
        <dbReference type="ARBA" id="ARBA00022729"/>
    </source>
</evidence>
<keyword evidence="7" id="KW-0998">Cell outer membrane</keyword>
<dbReference type="InterPro" id="IPR006626">
    <property type="entry name" value="PbH1"/>
</dbReference>
<dbReference type="OrthoDB" id="77931at2759"/>
<keyword evidence="10" id="KW-0456">Lyase</keyword>
<gene>
    <name evidence="10" type="ORF">PPERSA_02022</name>
</gene>
<accession>A0A0V0QF81</accession>
<keyword evidence="6 8" id="KW-0472">Membrane</keyword>
<dbReference type="PANTHER" id="PTHR11319:SF35">
    <property type="entry name" value="OUTER MEMBRANE PROTEIN PMPC-RELATED"/>
    <property type="match status" value="1"/>
</dbReference>
<dbReference type="PANTHER" id="PTHR11319">
    <property type="entry name" value="G PROTEIN-COUPLED RECEPTOR-RELATED"/>
    <property type="match status" value="1"/>
</dbReference>
<keyword evidence="8" id="KW-0812">Transmembrane</keyword>
<dbReference type="SMART" id="SM00710">
    <property type="entry name" value="PbH1"/>
    <property type="match status" value="9"/>
</dbReference>
<comment type="caution">
    <text evidence="10">The sequence shown here is derived from an EMBL/GenBank/DDBJ whole genome shotgun (WGS) entry which is preliminary data.</text>
</comment>
<keyword evidence="8" id="KW-1133">Transmembrane helix</keyword>
<sequence length="1061" mass="120326">MVQDGEQMIINLNTQLENNVISNKSLVYENIFEINQSNCIGYNNTEYMDINVYIIFEYDIINTVNNTEQNLLEQISIMGECILNVQILPIFWDGTILYNDNNSLEQNFQVVQFKYLKKLVIQDCEGNINIKGIYFSYQLAQIFVQFQYLKELGFSQIYGDNNNQLQISILEVDIVYIKDLQIEKNQNGFIKIQDIQNLEIKQIKLLEFVNNQMLNWNFFKINNVEQVNLSDILFDNIYTSVNFDGVFNLFKLVQCDNINIENLSIFNTNLQSSAQSGLIITDSQNILINNSNFTNNYVDGNGSGILSIRNINITIQNTYISGGNDQYGGCIIIQKSINATIQDSYCLNSKSLVEHGGGYYVENSSQVKILRNYLGQNFAKNGGGAIELKLSQNIELISNQFLGNRAQVQGGAVHIQNCYHVEMENNQYIGNIAYALGAAIEILYSQFLYLNNETISKNYAPVAGGGLALQNVYDLILNNSKIYDNFSTDYGSLLIMLSEFQAYNSVFIENECNYDGGALNYMYSEGLEFGLKNCSFINNYALLGGGAIKLLIVDEVKFEDCFFQNNSASYGGAIDLHGVSQVDFIGCSFQENQSLEEGGGALTFDLTQYILIQNTFFNQNIAKLDGGSIYAKQSGILNLKNVTINKNQCQDFGGGGYFQEFDEINIEDCIIQSNELSIQNKNNMGGGLYMQNCQKIEIKDSYFWDNIAYYKGGGIFVKDINDLQIFGSNFQNNQVYYEKVDNLQDKDIKQIISQGGGIYILIQSEEMNILLNDLYFKNNSASSGTSIFIDQKQGIQMQIQQFKGIKIKNDQGDIGLVRYLGEQIQDISKFELELNENNELMVDSKNYIKTGYFVNEVLIDRDELQYQLCGQGSILIEGGQSSCQKCQDHGVCPGGYKLNYPQQGYWRENITSLEYIKCSKNQDVCLENDQCEKGYKGVLCEQCDYEGGYNKGLDGRCAKCSNKSITIIFFIFVLIVYIAIIKISHDKIMKRVYQGHFIRYLSIIWGKVLKKEEMVSAISKIVIMNFQLLTILRPQDIEIPGIFNSITSYFKNVTGFCQCMV</sequence>
<dbReference type="InterPro" id="IPR012334">
    <property type="entry name" value="Pectin_lyas_fold"/>
</dbReference>